<dbReference type="Proteomes" id="UP001190700">
    <property type="component" value="Unassembled WGS sequence"/>
</dbReference>
<proteinExistence type="predicted"/>
<keyword evidence="1" id="KW-0472">Membrane</keyword>
<keyword evidence="1" id="KW-1133">Transmembrane helix</keyword>
<evidence type="ECO:0000313" key="2">
    <source>
        <dbReference type="EMBL" id="KAK3272241.1"/>
    </source>
</evidence>
<organism evidence="2 3">
    <name type="scientific">Cymbomonas tetramitiformis</name>
    <dbReference type="NCBI Taxonomy" id="36881"/>
    <lineage>
        <taxon>Eukaryota</taxon>
        <taxon>Viridiplantae</taxon>
        <taxon>Chlorophyta</taxon>
        <taxon>Pyramimonadophyceae</taxon>
        <taxon>Pyramimonadales</taxon>
        <taxon>Pyramimonadaceae</taxon>
        <taxon>Cymbomonas</taxon>
    </lineage>
</organism>
<name>A0AAE0G7C8_9CHLO</name>
<keyword evidence="1" id="KW-0812">Transmembrane</keyword>
<dbReference type="EMBL" id="LGRX02009080">
    <property type="protein sequence ID" value="KAK3272241.1"/>
    <property type="molecule type" value="Genomic_DNA"/>
</dbReference>
<sequence>MGLTQSVERVQRDAAMLSRLADLKQKKRERDIMLSMQVATTRDTLLWLGAFYTFMGSVSLGRNILLRRAGLVTLSVKDLDKLVLPINYVPYTIPMFGFGYTLDVAYFGKLDRIEGESQRIRSGEGHHWFDIPWLPFSDDGHHWFNKPMELPPTLESYYRRAREAEAKFRRENNLKGLDKDWACFPEFEATKEAEYK</sequence>
<reference evidence="2 3" key="1">
    <citation type="journal article" date="2015" name="Genome Biol. Evol.">
        <title>Comparative Genomics of a Bacterivorous Green Alga Reveals Evolutionary Causalities and Consequences of Phago-Mixotrophic Mode of Nutrition.</title>
        <authorList>
            <person name="Burns J.A."/>
            <person name="Paasch A."/>
            <person name="Narechania A."/>
            <person name="Kim E."/>
        </authorList>
    </citation>
    <scope>NUCLEOTIDE SEQUENCE [LARGE SCALE GENOMIC DNA]</scope>
    <source>
        <strain evidence="2 3">PLY_AMNH</strain>
    </source>
</reference>
<protein>
    <submittedName>
        <fullName evidence="2">Uncharacterized protein</fullName>
    </submittedName>
</protein>
<dbReference type="GO" id="GO:0005886">
    <property type="term" value="C:plasma membrane"/>
    <property type="evidence" value="ECO:0007669"/>
    <property type="project" value="InterPro"/>
</dbReference>
<comment type="caution">
    <text evidence="2">The sequence shown here is derived from an EMBL/GenBank/DDBJ whole genome shotgun (WGS) entry which is preliminary data.</text>
</comment>
<gene>
    <name evidence="2" type="ORF">CYMTET_19449</name>
</gene>
<accession>A0AAE0G7C8</accession>
<dbReference type="AlphaFoldDB" id="A0AAE0G7C8"/>
<evidence type="ECO:0000313" key="3">
    <source>
        <dbReference type="Proteomes" id="UP001190700"/>
    </source>
</evidence>
<dbReference type="Pfam" id="PF10166">
    <property type="entry name" value="DUF2368"/>
    <property type="match status" value="1"/>
</dbReference>
<dbReference type="InterPro" id="IPR019319">
    <property type="entry name" value="Plg-R(KT)"/>
</dbReference>
<keyword evidence="3" id="KW-1185">Reference proteome</keyword>
<feature type="transmembrane region" description="Helical" evidence="1">
    <location>
        <begin position="45"/>
        <end position="65"/>
    </location>
</feature>
<evidence type="ECO:0000256" key="1">
    <source>
        <dbReference type="SAM" id="Phobius"/>
    </source>
</evidence>